<dbReference type="GO" id="GO:0032259">
    <property type="term" value="P:methylation"/>
    <property type="evidence" value="ECO:0007669"/>
    <property type="project" value="UniProtKB-KW"/>
</dbReference>
<dbReference type="AlphaFoldDB" id="A0A6C0IP01"/>
<evidence type="ECO:0000256" key="1">
    <source>
        <dbReference type="ARBA" id="ARBA00022603"/>
    </source>
</evidence>
<evidence type="ECO:0008006" key="5">
    <source>
        <dbReference type="Google" id="ProtNLM"/>
    </source>
</evidence>
<evidence type="ECO:0000256" key="3">
    <source>
        <dbReference type="ARBA" id="ARBA00022691"/>
    </source>
</evidence>
<dbReference type="InterPro" id="IPR012327">
    <property type="entry name" value="MeTrfase_D12"/>
</dbReference>
<dbReference type="EMBL" id="MN740203">
    <property type="protein sequence ID" value="QHT93243.1"/>
    <property type="molecule type" value="Genomic_DNA"/>
</dbReference>
<keyword evidence="3" id="KW-0949">S-adenosyl-L-methionine</keyword>
<dbReference type="GO" id="GO:0009007">
    <property type="term" value="F:site-specific DNA-methyltransferase (adenine-specific) activity"/>
    <property type="evidence" value="ECO:0007669"/>
    <property type="project" value="UniProtKB-EC"/>
</dbReference>
<evidence type="ECO:0000313" key="4">
    <source>
        <dbReference type="EMBL" id="QHT93243.1"/>
    </source>
</evidence>
<name>A0A6C0IP01_9ZZZZ</name>
<dbReference type="SUPFAM" id="SSF53335">
    <property type="entry name" value="S-adenosyl-L-methionine-dependent methyltransferases"/>
    <property type="match status" value="1"/>
</dbReference>
<evidence type="ECO:0000256" key="2">
    <source>
        <dbReference type="ARBA" id="ARBA00022679"/>
    </source>
</evidence>
<sequence length="394" mass="45431">MKIVITNQNKSLVYTMSSIQSETPKKSLYTTTQIITYMGNKRKLLPIIESVVTDIQKDLGKNVLKIGDGFSGSGVVSRLLKTYASELHTNDLAGYSTTLNKCYLDNPTENAEKTIKKHIDKANHLADKNEENELTDGWISKHWSPSGSTIKENDRVYFTDTNGKRIDIMRNYIETIPKKYQSCVLAPLLVECSIHNNTNGQFSSYYKGMYGGKTQTDTKRITQKIHIPYPIFYNSSCKHDVSQMDTNEWAKKMGNKTELDIVYYDPPYNKHPYNIYYFLLDIINDWDKNQEIPDTYRGQPDTRVKSLYNSITHAKKTMLDLIDNTRAKYILLSYNDGGIIPIADLDALLESSNREITKIPIEHKTYNRLKGLSNYKRKGEYKNVKEFLYVIKHM</sequence>
<dbReference type="GO" id="GO:0009307">
    <property type="term" value="P:DNA restriction-modification system"/>
    <property type="evidence" value="ECO:0007669"/>
    <property type="project" value="InterPro"/>
</dbReference>
<keyword evidence="1" id="KW-0489">Methyltransferase</keyword>
<protein>
    <recommendedName>
        <fullName evidence="5">DNA methylase N-4/N-6 domain-containing protein</fullName>
    </recommendedName>
</protein>
<dbReference type="Pfam" id="PF02086">
    <property type="entry name" value="MethyltransfD12"/>
    <property type="match status" value="1"/>
</dbReference>
<keyword evidence="2" id="KW-0808">Transferase</keyword>
<organism evidence="4">
    <name type="scientific">viral metagenome</name>
    <dbReference type="NCBI Taxonomy" id="1070528"/>
    <lineage>
        <taxon>unclassified sequences</taxon>
        <taxon>metagenomes</taxon>
        <taxon>organismal metagenomes</taxon>
    </lineage>
</organism>
<dbReference type="InterPro" id="IPR029063">
    <property type="entry name" value="SAM-dependent_MTases_sf"/>
</dbReference>
<proteinExistence type="predicted"/>
<accession>A0A6C0IP01</accession>
<reference evidence="4" key="1">
    <citation type="journal article" date="2020" name="Nature">
        <title>Giant virus diversity and host interactions through global metagenomics.</title>
        <authorList>
            <person name="Schulz F."/>
            <person name="Roux S."/>
            <person name="Paez-Espino D."/>
            <person name="Jungbluth S."/>
            <person name="Walsh D.A."/>
            <person name="Denef V.J."/>
            <person name="McMahon K.D."/>
            <person name="Konstantinidis K.T."/>
            <person name="Eloe-Fadrosh E.A."/>
            <person name="Kyrpides N.C."/>
            <person name="Woyke T."/>
        </authorList>
    </citation>
    <scope>NUCLEOTIDE SEQUENCE</scope>
    <source>
        <strain evidence="4">GVMAG-M-3300023210-19</strain>
    </source>
</reference>